<protein>
    <submittedName>
        <fullName evidence="2">Uncharacterized protein</fullName>
    </submittedName>
</protein>
<dbReference type="InterPro" id="IPR021899">
    <property type="entry name" value="DUF3511"/>
</dbReference>
<evidence type="ECO:0000313" key="3">
    <source>
        <dbReference type="Proteomes" id="UP000822688"/>
    </source>
</evidence>
<sequence length="83" mass="9813">MKMERRNDVYRSSGNSDLANGGRAKSTKMARSGSWLQTDPETRRKKRVAKYKVFSVEAKVKQTVRNSCRWIKAKFFEVRYGWY</sequence>
<dbReference type="PANTHER" id="PTHR33193:SF13">
    <property type="entry name" value="EXPRESSED PROTEIN"/>
    <property type="match status" value="1"/>
</dbReference>
<accession>A0A8T0HCM3</accession>
<dbReference type="AlphaFoldDB" id="A0A8T0HCM3"/>
<feature type="region of interest" description="Disordered" evidence="1">
    <location>
        <begin position="1"/>
        <end position="44"/>
    </location>
</feature>
<organism evidence="2 3">
    <name type="scientific">Ceratodon purpureus</name>
    <name type="common">Fire moss</name>
    <name type="synonym">Dicranum purpureum</name>
    <dbReference type="NCBI Taxonomy" id="3225"/>
    <lineage>
        <taxon>Eukaryota</taxon>
        <taxon>Viridiplantae</taxon>
        <taxon>Streptophyta</taxon>
        <taxon>Embryophyta</taxon>
        <taxon>Bryophyta</taxon>
        <taxon>Bryophytina</taxon>
        <taxon>Bryopsida</taxon>
        <taxon>Dicranidae</taxon>
        <taxon>Pseudoditrichales</taxon>
        <taxon>Ditrichaceae</taxon>
        <taxon>Ceratodon</taxon>
    </lineage>
</organism>
<dbReference type="OrthoDB" id="1655903at2759"/>
<reference evidence="2 3" key="1">
    <citation type="submission" date="2020-06" db="EMBL/GenBank/DDBJ databases">
        <title>WGS assembly of Ceratodon purpureus strain R40.</title>
        <authorList>
            <person name="Carey S.B."/>
            <person name="Jenkins J."/>
            <person name="Shu S."/>
            <person name="Lovell J.T."/>
            <person name="Sreedasyam A."/>
            <person name="Maumus F."/>
            <person name="Tiley G.P."/>
            <person name="Fernandez-Pozo N."/>
            <person name="Barry K."/>
            <person name="Chen C."/>
            <person name="Wang M."/>
            <person name="Lipzen A."/>
            <person name="Daum C."/>
            <person name="Saski C.A."/>
            <person name="Payton A.C."/>
            <person name="Mcbreen J.C."/>
            <person name="Conrad R.E."/>
            <person name="Kollar L.M."/>
            <person name="Olsson S."/>
            <person name="Huttunen S."/>
            <person name="Landis J.B."/>
            <person name="Wickett N.J."/>
            <person name="Johnson M.G."/>
            <person name="Rensing S.A."/>
            <person name="Grimwood J."/>
            <person name="Schmutz J."/>
            <person name="Mcdaniel S.F."/>
        </authorList>
    </citation>
    <scope>NUCLEOTIDE SEQUENCE [LARGE SCALE GENOMIC DNA]</scope>
    <source>
        <strain evidence="2 3">R40</strain>
    </source>
</reference>
<evidence type="ECO:0000256" key="1">
    <source>
        <dbReference type="SAM" id="MobiDB-lite"/>
    </source>
</evidence>
<name>A0A8T0HCM3_CERPU</name>
<comment type="caution">
    <text evidence="2">The sequence shown here is derived from an EMBL/GenBank/DDBJ whole genome shotgun (WGS) entry which is preliminary data.</text>
</comment>
<dbReference type="Proteomes" id="UP000822688">
    <property type="component" value="Chromosome 6"/>
</dbReference>
<dbReference type="PANTHER" id="PTHR33193">
    <property type="entry name" value="DOMAIN PROTEIN, PUTATIVE (DUF3511)-RELATED"/>
    <property type="match status" value="1"/>
</dbReference>
<gene>
    <name evidence="2" type="ORF">KC19_6G059700</name>
</gene>
<proteinExistence type="predicted"/>
<dbReference type="EMBL" id="CM026427">
    <property type="protein sequence ID" value="KAG0569020.1"/>
    <property type="molecule type" value="Genomic_DNA"/>
</dbReference>
<keyword evidence="3" id="KW-1185">Reference proteome</keyword>
<dbReference type="Pfam" id="PF12023">
    <property type="entry name" value="DUF3511"/>
    <property type="match status" value="1"/>
</dbReference>
<evidence type="ECO:0000313" key="2">
    <source>
        <dbReference type="EMBL" id="KAG0569020.1"/>
    </source>
</evidence>